<feature type="transmembrane region" description="Helical" evidence="13">
    <location>
        <begin position="40"/>
        <end position="61"/>
    </location>
</feature>
<keyword evidence="5" id="KW-0479">Metal-binding</keyword>
<feature type="transmembrane region" description="Helical" evidence="13">
    <location>
        <begin position="364"/>
        <end position="384"/>
    </location>
</feature>
<sequence length="1139" mass="130272">MKQPFINHNYRVQFKHPINIQQEGLIQEIIPSRISLFKTIVFAFLSLITCGLLYLVTRWDLRIFLFFRAKKCVPNSATHFLIIGQGKQIRQSLLDQSQTLVKSNRSKDGILFIEYRLYRYQYTEFGFDPIETKYQTMVQQDIRQQTINRIEQLDIFGCNNTEIPDKGIAKTLIDEVLSPFYIFQFCSVLLWFWASYQRYATVILITSLISIFMTLYEQRRSFYRLQQLSKFNIPVQIIDEQQVKEIESTNLVPGDKLVIKDGMIMPCDAILLNGQVIFNEAMLTGESIPVLKTELPNNKEVYDPQDSGKQFTLFAGTTCMETKGSEVIALVTQTAFNTQKGQLIRSIMFPVQNSFKFYADSMKFVGIMAILAVIGFIITVPNKIEYLLDDSISTWEFINEGLDLITITVPPALPTCLQIGISIALARLKSSKIFCISPQKVNISGKVTIMCFDKTGTLTEEGLDMYGIRMIENQRFSKIVTSIDANTDVNFIKGMATCHGLSQVKGKLVGDPLELKMFESTNCELIEEKDGRIRIRNNDRINVEIMKRFEFSSKLQRMSVIVKENGQYIAYMKGSPEKLRQLCNNQSIPYNFHQVLDFYALNGFRVLGMAQKQVQSIDMDRHEVESNLNFIGFIIMENKLKPITTKIIKQLKDSHIRSIMVTGDNVLTAISVARQCGLIENQRVYLGELSEKKLNGKYYVSWKDFEYNQNELNEDTLEPQQQIINNLNEIEKDVDVQQDFEYLNQRSFSKNLVKNKSLLEDPPPVNVQVDNISEIYTDGDFMEEQPWNENENYILAISGGAFMHLNKYGSQATLNNILEKTIVYARMRPEEKANLIQQLQKHKSLPLIGFCGDGANDCGALKTADAGISLSQAEASIAAPFTSQIQDISCVPILLAQGRAALTTSFCCFKFMALYSMIQFIQVTILYLKQSNLTDNQYLYNDLFTIFPLSMTMGLVQAAKINKFVPGSSLISFSVLGSVIGQTIIQLAFQLGVYLLLLNQSWFIPNEQLNQEDLNDDSMKICFENTTLFIFGNFQYLMIALAYSNGKPFRKPFYTNFYFIGSTIFLFILAIVFLLMRIDYIDDIMGFIFQSYDDQYIMPESWTTLLGIIAIINAGITFIYEKLVVPKLVFKTKVQSIQF</sequence>
<evidence type="ECO:0000256" key="12">
    <source>
        <dbReference type="ARBA" id="ARBA00049360"/>
    </source>
</evidence>
<evidence type="ECO:0000256" key="2">
    <source>
        <dbReference type="ARBA" id="ARBA00006000"/>
    </source>
</evidence>
<dbReference type="GO" id="GO:0016020">
    <property type="term" value="C:membrane"/>
    <property type="evidence" value="ECO:0000318"/>
    <property type="project" value="GO_Central"/>
</dbReference>
<comment type="similarity">
    <text evidence="2">Belongs to the cation transport ATPase (P-type) (TC 3.A.3) family. Type V subfamily.</text>
</comment>
<dbReference type="InterPro" id="IPR008250">
    <property type="entry name" value="ATPase_P-typ_transduc_dom_A_sf"/>
</dbReference>
<accession>A0EE02</accession>
<dbReference type="OMA" id="SGWKDPL"/>
<dbReference type="GO" id="GO:0019829">
    <property type="term" value="F:ATPase-coupled monoatomic cation transmembrane transporter activity"/>
    <property type="evidence" value="ECO:0000318"/>
    <property type="project" value="GO_Central"/>
</dbReference>
<dbReference type="SUPFAM" id="SSF81660">
    <property type="entry name" value="Metal cation-transporting ATPase, ATP-binding domain N"/>
    <property type="match status" value="1"/>
</dbReference>
<dbReference type="Pfam" id="PF13246">
    <property type="entry name" value="Cation_ATPase"/>
    <property type="match status" value="1"/>
</dbReference>
<keyword evidence="7" id="KW-0067">ATP-binding</keyword>
<dbReference type="EMBL" id="CT868672">
    <property type="protein sequence ID" value="CAK93519.1"/>
    <property type="molecule type" value="Genomic_DNA"/>
</dbReference>
<feature type="transmembrane region" description="Helical" evidence="13">
    <location>
        <begin position="939"/>
        <end position="958"/>
    </location>
</feature>
<comment type="subcellular location">
    <subcellularLocation>
        <location evidence="1">Membrane</location>
        <topology evidence="1">Multi-pass membrane protein</topology>
    </subcellularLocation>
</comment>
<protein>
    <recommendedName>
        <fullName evidence="14">P-type ATPase A domain-containing protein</fullName>
    </recommendedName>
</protein>
<dbReference type="InterPro" id="IPR023299">
    <property type="entry name" value="ATPase_P-typ_cyto_dom_N"/>
</dbReference>
<dbReference type="NCBIfam" id="TIGR01494">
    <property type="entry name" value="ATPase_P-type"/>
    <property type="match status" value="3"/>
</dbReference>
<comment type="catalytic activity">
    <reaction evidence="12">
        <text>ATP + H2O = ADP + phosphate + H(+)</text>
        <dbReference type="Rhea" id="RHEA:13065"/>
        <dbReference type="ChEBI" id="CHEBI:15377"/>
        <dbReference type="ChEBI" id="CHEBI:15378"/>
        <dbReference type="ChEBI" id="CHEBI:30616"/>
        <dbReference type="ChEBI" id="CHEBI:43474"/>
        <dbReference type="ChEBI" id="CHEBI:456216"/>
    </reaction>
</comment>
<dbReference type="GO" id="GO:0055085">
    <property type="term" value="P:transmembrane transport"/>
    <property type="evidence" value="ECO:0000318"/>
    <property type="project" value="GO_Central"/>
</dbReference>
<evidence type="ECO:0000313" key="15">
    <source>
        <dbReference type="EMBL" id="CAK93519.1"/>
    </source>
</evidence>
<dbReference type="InterPro" id="IPR036412">
    <property type="entry name" value="HAD-like_sf"/>
</dbReference>
<evidence type="ECO:0000256" key="5">
    <source>
        <dbReference type="ARBA" id="ARBA00022723"/>
    </source>
</evidence>
<dbReference type="InterPro" id="IPR023298">
    <property type="entry name" value="ATPase_P-typ_TM_dom_sf"/>
</dbReference>
<dbReference type="Gene3D" id="3.40.50.1000">
    <property type="entry name" value="HAD superfamily/HAD-like"/>
    <property type="match status" value="1"/>
</dbReference>
<dbReference type="InterPro" id="IPR001757">
    <property type="entry name" value="P_typ_ATPase"/>
</dbReference>
<dbReference type="GeneID" id="5046701"/>
<dbReference type="InterPro" id="IPR059000">
    <property type="entry name" value="ATPase_P-type_domA"/>
</dbReference>
<proteinExistence type="inferred from homology"/>
<keyword evidence="11 13" id="KW-0472">Membrane</keyword>
<feature type="transmembrane region" description="Helical" evidence="13">
    <location>
        <begin position="907"/>
        <end position="927"/>
    </location>
</feature>
<dbReference type="AlphaFoldDB" id="A0EE02"/>
<dbReference type="InterPro" id="IPR018303">
    <property type="entry name" value="ATPase_P-typ_P_site"/>
</dbReference>
<dbReference type="SFLD" id="SFLDG00002">
    <property type="entry name" value="C1.7:_P-type_atpase_like"/>
    <property type="match status" value="1"/>
</dbReference>
<dbReference type="HOGENOM" id="CLU_001828_0_0_1"/>
<dbReference type="SFLD" id="SFLDS00003">
    <property type="entry name" value="Haloacid_Dehalogenase"/>
    <property type="match status" value="1"/>
</dbReference>
<dbReference type="GO" id="GO:0046872">
    <property type="term" value="F:metal ion binding"/>
    <property type="evidence" value="ECO:0007669"/>
    <property type="project" value="UniProtKB-KW"/>
</dbReference>
<dbReference type="SFLD" id="SFLDF00027">
    <property type="entry name" value="p-type_atpase"/>
    <property type="match status" value="1"/>
</dbReference>
<dbReference type="InterPro" id="IPR044492">
    <property type="entry name" value="P_typ_ATPase_HD_dom"/>
</dbReference>
<dbReference type="InterPro" id="IPR023214">
    <property type="entry name" value="HAD_sf"/>
</dbReference>
<feature type="transmembrane region" description="Helical" evidence="13">
    <location>
        <begin position="176"/>
        <end position="193"/>
    </location>
</feature>
<evidence type="ECO:0000313" key="16">
    <source>
        <dbReference type="Proteomes" id="UP000000600"/>
    </source>
</evidence>
<dbReference type="SUPFAM" id="SSF81653">
    <property type="entry name" value="Calcium ATPase, transduction domain A"/>
    <property type="match status" value="1"/>
</dbReference>
<dbReference type="PANTHER" id="PTHR45630:SF8">
    <property type="entry name" value="CATION-TRANSPORTING ATPASE"/>
    <property type="match status" value="1"/>
</dbReference>
<evidence type="ECO:0000256" key="4">
    <source>
        <dbReference type="ARBA" id="ARBA00022692"/>
    </source>
</evidence>
<dbReference type="PROSITE" id="PS00154">
    <property type="entry name" value="ATPASE_E1_E2"/>
    <property type="match status" value="1"/>
</dbReference>
<evidence type="ECO:0000256" key="3">
    <source>
        <dbReference type="ARBA" id="ARBA00022553"/>
    </source>
</evidence>
<dbReference type="InParanoid" id="A0EE02"/>
<organism evidence="15 16">
    <name type="scientific">Paramecium tetraurelia</name>
    <dbReference type="NCBI Taxonomy" id="5888"/>
    <lineage>
        <taxon>Eukaryota</taxon>
        <taxon>Sar</taxon>
        <taxon>Alveolata</taxon>
        <taxon>Ciliophora</taxon>
        <taxon>Intramacronucleata</taxon>
        <taxon>Oligohymenophorea</taxon>
        <taxon>Peniculida</taxon>
        <taxon>Parameciidae</taxon>
        <taxon>Paramecium</taxon>
    </lineage>
</organism>
<keyword evidence="10 13" id="KW-1133">Transmembrane helix</keyword>
<dbReference type="PANTHER" id="PTHR45630">
    <property type="entry name" value="CATION-TRANSPORTING ATPASE-RELATED"/>
    <property type="match status" value="1"/>
</dbReference>
<dbReference type="SUPFAM" id="SSF81665">
    <property type="entry name" value="Calcium ATPase, transmembrane domain M"/>
    <property type="match status" value="1"/>
</dbReference>
<dbReference type="FunFam" id="1.20.1110.10:FF:000023">
    <property type="entry name" value="Cation-transporting ATPase"/>
    <property type="match status" value="1"/>
</dbReference>
<keyword evidence="16" id="KW-1185">Reference proteome</keyword>
<dbReference type="Proteomes" id="UP000000600">
    <property type="component" value="Unassembled WGS sequence"/>
</dbReference>
<dbReference type="RefSeq" id="XP_001460916.1">
    <property type="nucleotide sequence ID" value="XM_001460879.1"/>
</dbReference>
<dbReference type="eggNOG" id="KOG0208">
    <property type="taxonomic scope" value="Eukaryota"/>
</dbReference>
<gene>
    <name evidence="15" type="ORF">GSPATT00025863001</name>
</gene>
<dbReference type="GO" id="GO:0005524">
    <property type="term" value="F:ATP binding"/>
    <property type="evidence" value="ECO:0007669"/>
    <property type="project" value="UniProtKB-KW"/>
</dbReference>
<dbReference type="KEGG" id="ptm:GSPATT00025863001"/>
<feature type="transmembrane region" description="Helical" evidence="13">
    <location>
        <begin position="404"/>
        <end position="426"/>
    </location>
</feature>
<dbReference type="NCBIfam" id="TIGR01657">
    <property type="entry name" value="P-ATPase-V"/>
    <property type="match status" value="1"/>
</dbReference>
<reference evidence="15 16" key="1">
    <citation type="journal article" date="2006" name="Nature">
        <title>Global trends of whole-genome duplications revealed by the ciliate Paramecium tetraurelia.</title>
        <authorList>
            <consortium name="Genoscope"/>
            <person name="Aury J.-M."/>
            <person name="Jaillon O."/>
            <person name="Duret L."/>
            <person name="Noel B."/>
            <person name="Jubin C."/>
            <person name="Porcel B.M."/>
            <person name="Segurens B."/>
            <person name="Daubin V."/>
            <person name="Anthouard V."/>
            <person name="Aiach N."/>
            <person name="Arnaiz O."/>
            <person name="Billaut A."/>
            <person name="Beisson J."/>
            <person name="Blanc I."/>
            <person name="Bouhouche K."/>
            <person name="Camara F."/>
            <person name="Duharcourt S."/>
            <person name="Guigo R."/>
            <person name="Gogendeau D."/>
            <person name="Katinka M."/>
            <person name="Keller A.-M."/>
            <person name="Kissmehl R."/>
            <person name="Klotz C."/>
            <person name="Koll F."/>
            <person name="Le Moue A."/>
            <person name="Lepere C."/>
            <person name="Malinsky S."/>
            <person name="Nowacki M."/>
            <person name="Nowak J.K."/>
            <person name="Plattner H."/>
            <person name="Poulain J."/>
            <person name="Ruiz F."/>
            <person name="Serrano V."/>
            <person name="Zagulski M."/>
            <person name="Dessen P."/>
            <person name="Betermier M."/>
            <person name="Weissenbach J."/>
            <person name="Scarpelli C."/>
            <person name="Schachter V."/>
            <person name="Sperling L."/>
            <person name="Meyer E."/>
            <person name="Cohen J."/>
            <person name="Wincker P."/>
        </authorList>
    </citation>
    <scope>NUCLEOTIDE SEQUENCE [LARGE SCALE GENOMIC DNA]</scope>
    <source>
        <strain evidence="15 16">Stock d4-2</strain>
    </source>
</reference>
<evidence type="ECO:0000256" key="7">
    <source>
        <dbReference type="ARBA" id="ARBA00022840"/>
    </source>
</evidence>
<feature type="domain" description="P-type ATPase A" evidence="14">
    <location>
        <begin position="235"/>
        <end position="347"/>
    </location>
</feature>
<dbReference type="PRINTS" id="PR00119">
    <property type="entry name" value="CATATPASE"/>
</dbReference>
<keyword evidence="8" id="KW-0460">Magnesium</keyword>
<dbReference type="OrthoDB" id="425043at2759"/>
<dbReference type="Gene3D" id="3.40.1110.10">
    <property type="entry name" value="Calcium-transporting ATPase, cytoplasmic domain N"/>
    <property type="match status" value="1"/>
</dbReference>
<feature type="transmembrane region" description="Helical" evidence="13">
    <location>
        <begin position="199"/>
        <end position="216"/>
    </location>
</feature>
<keyword evidence="9" id="KW-1278">Translocase</keyword>
<evidence type="ECO:0000256" key="9">
    <source>
        <dbReference type="ARBA" id="ARBA00022967"/>
    </source>
</evidence>
<dbReference type="GO" id="GO:0140358">
    <property type="term" value="F:P-type transmembrane transporter activity"/>
    <property type="evidence" value="ECO:0007669"/>
    <property type="project" value="InterPro"/>
</dbReference>
<keyword evidence="4 13" id="KW-0812">Transmembrane</keyword>
<feature type="transmembrane region" description="Helical" evidence="13">
    <location>
        <begin position="1101"/>
        <end position="1120"/>
    </location>
</feature>
<evidence type="ECO:0000256" key="13">
    <source>
        <dbReference type="SAM" id="Phobius"/>
    </source>
</evidence>
<dbReference type="Gene3D" id="2.70.150.10">
    <property type="entry name" value="Calcium-transporting ATPase, cytoplasmic transduction domain A"/>
    <property type="match status" value="1"/>
</dbReference>
<dbReference type="FunFam" id="3.40.50.1000:FF:000068">
    <property type="entry name" value="Cation-transporting ATPase"/>
    <property type="match status" value="1"/>
</dbReference>
<evidence type="ECO:0000256" key="8">
    <source>
        <dbReference type="ARBA" id="ARBA00022842"/>
    </source>
</evidence>
<keyword evidence="3" id="KW-0597">Phosphoprotein</keyword>
<dbReference type="Pfam" id="PF00122">
    <property type="entry name" value="E1-E2_ATPase"/>
    <property type="match status" value="1"/>
</dbReference>
<dbReference type="InterPro" id="IPR006544">
    <property type="entry name" value="P-type_TPase_V"/>
</dbReference>
<evidence type="ECO:0000256" key="11">
    <source>
        <dbReference type="ARBA" id="ARBA00023136"/>
    </source>
</evidence>
<dbReference type="STRING" id="5888.A0EE02"/>
<name>A0EE02_PARTE</name>
<evidence type="ECO:0000259" key="14">
    <source>
        <dbReference type="Pfam" id="PF00122"/>
    </source>
</evidence>
<dbReference type="FunCoup" id="A0EE02">
    <property type="interactions" value="57"/>
</dbReference>
<keyword evidence="6" id="KW-0547">Nucleotide-binding</keyword>
<evidence type="ECO:0000256" key="1">
    <source>
        <dbReference type="ARBA" id="ARBA00004141"/>
    </source>
</evidence>
<evidence type="ECO:0000256" key="6">
    <source>
        <dbReference type="ARBA" id="ARBA00022741"/>
    </source>
</evidence>
<evidence type="ECO:0000256" key="10">
    <source>
        <dbReference type="ARBA" id="ARBA00022989"/>
    </source>
</evidence>
<feature type="transmembrane region" description="Helical" evidence="13">
    <location>
        <begin position="1057"/>
        <end position="1081"/>
    </location>
</feature>
<dbReference type="SUPFAM" id="SSF56784">
    <property type="entry name" value="HAD-like"/>
    <property type="match status" value="1"/>
</dbReference>
<feature type="transmembrane region" description="Helical" evidence="13">
    <location>
        <begin position="970"/>
        <end position="997"/>
    </location>
</feature>
<dbReference type="GO" id="GO:0016887">
    <property type="term" value="F:ATP hydrolysis activity"/>
    <property type="evidence" value="ECO:0007669"/>
    <property type="project" value="InterPro"/>
</dbReference>
<feature type="transmembrane region" description="Helical" evidence="13">
    <location>
        <begin position="1026"/>
        <end position="1045"/>
    </location>
</feature>